<dbReference type="InterPro" id="IPR004119">
    <property type="entry name" value="EcKL"/>
</dbReference>
<keyword evidence="4" id="KW-1185">Reference proteome</keyword>
<dbReference type="PANTHER" id="PTHR11012:SF54">
    <property type="entry name" value="CHK KINASE-LIKE DOMAIN-CONTAINING PROTEIN"/>
    <property type="match status" value="1"/>
</dbReference>
<dbReference type="Gene3D" id="3.90.1200.10">
    <property type="match status" value="1"/>
</dbReference>
<dbReference type="InParanoid" id="B0X5N9"/>
<organism>
    <name type="scientific">Culex quinquefasciatus</name>
    <name type="common">Southern house mosquito</name>
    <name type="synonym">Culex pungens</name>
    <dbReference type="NCBI Taxonomy" id="7176"/>
    <lineage>
        <taxon>Eukaryota</taxon>
        <taxon>Metazoa</taxon>
        <taxon>Ecdysozoa</taxon>
        <taxon>Arthropoda</taxon>
        <taxon>Hexapoda</taxon>
        <taxon>Insecta</taxon>
        <taxon>Pterygota</taxon>
        <taxon>Neoptera</taxon>
        <taxon>Endopterygota</taxon>
        <taxon>Diptera</taxon>
        <taxon>Nematocera</taxon>
        <taxon>Culicoidea</taxon>
        <taxon>Culicidae</taxon>
        <taxon>Culicinae</taxon>
        <taxon>Culicini</taxon>
        <taxon>Culex</taxon>
        <taxon>Culex</taxon>
    </lineage>
</organism>
<name>B0X5N9_CULQU</name>
<dbReference type="Pfam" id="PF02958">
    <property type="entry name" value="EcKL"/>
    <property type="match status" value="1"/>
</dbReference>
<dbReference type="HOGENOM" id="CLU_010718_6_2_1"/>
<dbReference type="KEGG" id="cqu:CpipJ_CPIJ014817"/>
<dbReference type="OrthoDB" id="190089at2759"/>
<dbReference type="VEuPathDB" id="VectorBase:CQUJHB016178"/>
<dbReference type="AlphaFoldDB" id="B0X5N9"/>
<reference evidence="3" key="2">
    <citation type="submission" date="2021-02" db="UniProtKB">
        <authorList>
            <consortium name="EnsemblMetazoa"/>
        </authorList>
    </citation>
    <scope>IDENTIFICATION</scope>
    <source>
        <strain evidence="3">JHB</strain>
    </source>
</reference>
<dbReference type="SUPFAM" id="SSF56112">
    <property type="entry name" value="Protein kinase-like (PK-like)"/>
    <property type="match status" value="1"/>
</dbReference>
<dbReference type="InterPro" id="IPR015897">
    <property type="entry name" value="CHK_kinase-like"/>
</dbReference>
<protein>
    <submittedName>
        <fullName evidence="2">Juvenile hormone-inducible protein</fullName>
    </submittedName>
</protein>
<dbReference type="OMA" id="ERMIFAP"/>
<proteinExistence type="predicted"/>
<dbReference type="PANTHER" id="PTHR11012">
    <property type="entry name" value="PROTEIN KINASE-LIKE DOMAIN-CONTAINING"/>
    <property type="match status" value="1"/>
</dbReference>
<dbReference type="SMART" id="SM00587">
    <property type="entry name" value="CHK"/>
    <property type="match status" value="1"/>
</dbReference>
<gene>
    <name evidence="3" type="primary">6047997</name>
    <name evidence="2" type="ORF">CpipJ_CPIJ014817</name>
</gene>
<dbReference type="STRING" id="7176.B0X5N9"/>
<dbReference type="EnsemblMetazoa" id="CPIJ014817-RA">
    <property type="protein sequence ID" value="CPIJ014817-PA"/>
    <property type="gene ID" value="CPIJ014817"/>
</dbReference>
<evidence type="ECO:0000313" key="4">
    <source>
        <dbReference type="Proteomes" id="UP000002320"/>
    </source>
</evidence>
<dbReference type="VEuPathDB" id="VectorBase:CPIJ014817"/>
<reference evidence="2" key="1">
    <citation type="submission" date="2007-03" db="EMBL/GenBank/DDBJ databases">
        <title>Annotation of Culex pipiens quinquefasciatus.</title>
        <authorList>
            <consortium name="The Broad Institute Genome Sequencing Platform"/>
            <person name="Atkinson P.W."/>
            <person name="Hemingway J."/>
            <person name="Christensen B.M."/>
            <person name="Higgs S."/>
            <person name="Kodira C."/>
            <person name="Hannick L."/>
            <person name="Megy K."/>
            <person name="O'Leary S."/>
            <person name="Pearson M."/>
            <person name="Haas B.J."/>
            <person name="Mauceli E."/>
            <person name="Wortman J.R."/>
            <person name="Lee N.H."/>
            <person name="Guigo R."/>
            <person name="Stanke M."/>
            <person name="Alvarado L."/>
            <person name="Amedeo P."/>
            <person name="Antoine C.H."/>
            <person name="Arensburger P."/>
            <person name="Bidwell S.L."/>
            <person name="Crawford M."/>
            <person name="Camaro F."/>
            <person name="Devon K."/>
            <person name="Engels R."/>
            <person name="Hammond M."/>
            <person name="Howarth C."/>
            <person name="Koehrsen M."/>
            <person name="Lawson D."/>
            <person name="Montgomery P."/>
            <person name="Nene V."/>
            <person name="Nusbaum C."/>
            <person name="Puiu D."/>
            <person name="Romero-Severson J."/>
            <person name="Severson D.W."/>
            <person name="Shumway M."/>
            <person name="Sisk P."/>
            <person name="Stolte C."/>
            <person name="Zeng Q."/>
            <person name="Eisenstadt E."/>
            <person name="Fraser-Liggett C."/>
            <person name="Strausberg R."/>
            <person name="Galagan J."/>
            <person name="Birren B."/>
            <person name="Collins F.H."/>
        </authorList>
    </citation>
    <scope>NUCLEOTIDE SEQUENCE [LARGE SCALE GENOMIC DNA]</scope>
    <source>
        <strain evidence="2">JHB</strain>
    </source>
</reference>
<evidence type="ECO:0000313" key="3">
    <source>
        <dbReference type="EnsemblMetazoa" id="CPIJ014817-PA"/>
    </source>
</evidence>
<dbReference type="InterPro" id="IPR011009">
    <property type="entry name" value="Kinase-like_dom_sf"/>
</dbReference>
<sequence>MSDQKKEQQQQQPEYVQVGLEQIATEQGFTASRYRIEYESGSSNKGDGFVGTLFKAYIREDGRDELKLVVKVLPEHELRRQQSLGMFHREAMVYNAVMPLFGKFQAEQGLEKEEGFWRIPKCYYANCDLEKMEAVVIMEDLQLKGFRMWNKSKPADLEHSLLLMKQLGAFHAVSFAMKDQQPEQFGPFKHLVDPMKVMIDMDPKKQIHALFGQMYDRAATTLEEDDTEAKKAFEKLKGTVVDSYVECVSSEAAEPHAVIGHGDCWINNMMYTYEDKNPNPKDIRLIDWQLSRYVSPILDLSYFIFICTDEDFRANHFDQLLDCYYESLSEHLKKLGGNAERQFPRATFQDHWKRFGRFGLLMGLIVLPIVCTAKEELPEMEDYIDRAEQQQDAEFNFGTSEQAQEMYRTRMAGMIRDVVRLGYL</sequence>
<evidence type="ECO:0000259" key="1">
    <source>
        <dbReference type="SMART" id="SM00587"/>
    </source>
</evidence>
<feature type="domain" description="CHK kinase-like" evidence="1">
    <location>
        <begin position="136"/>
        <end position="334"/>
    </location>
</feature>
<dbReference type="Proteomes" id="UP000002320">
    <property type="component" value="Unassembled WGS sequence"/>
</dbReference>
<evidence type="ECO:0000313" key="2">
    <source>
        <dbReference type="EMBL" id="EDS40976.1"/>
    </source>
</evidence>
<dbReference type="EMBL" id="DS232391">
    <property type="protein sequence ID" value="EDS40976.1"/>
    <property type="molecule type" value="Genomic_DNA"/>
</dbReference>
<accession>B0X5N9</accession>
<dbReference type="eggNOG" id="ENOG502RXUB">
    <property type="taxonomic scope" value="Eukaryota"/>
</dbReference>